<accession>A0A0A9F5C0</accession>
<name>A0A0A9F5C0_ARUDO</name>
<sequence length="25" mass="2981">MGASTHKNHKEKSKRYISRMALIRH</sequence>
<organism evidence="2">
    <name type="scientific">Arundo donax</name>
    <name type="common">Giant reed</name>
    <name type="synonym">Donax arundinaceus</name>
    <dbReference type="NCBI Taxonomy" id="35708"/>
    <lineage>
        <taxon>Eukaryota</taxon>
        <taxon>Viridiplantae</taxon>
        <taxon>Streptophyta</taxon>
        <taxon>Embryophyta</taxon>
        <taxon>Tracheophyta</taxon>
        <taxon>Spermatophyta</taxon>
        <taxon>Magnoliopsida</taxon>
        <taxon>Liliopsida</taxon>
        <taxon>Poales</taxon>
        <taxon>Poaceae</taxon>
        <taxon>PACMAD clade</taxon>
        <taxon>Arundinoideae</taxon>
        <taxon>Arundineae</taxon>
        <taxon>Arundo</taxon>
    </lineage>
</organism>
<proteinExistence type="predicted"/>
<reference evidence="2" key="1">
    <citation type="submission" date="2014-09" db="EMBL/GenBank/DDBJ databases">
        <authorList>
            <person name="Magalhaes I.L.F."/>
            <person name="Oliveira U."/>
            <person name="Santos F.R."/>
            <person name="Vidigal T.H.D.A."/>
            <person name="Brescovit A.D."/>
            <person name="Santos A.J."/>
        </authorList>
    </citation>
    <scope>NUCLEOTIDE SEQUENCE</scope>
    <source>
        <tissue evidence="2">Shoot tissue taken approximately 20 cm above the soil surface</tissue>
    </source>
</reference>
<dbReference type="EMBL" id="GBRH01190369">
    <property type="protein sequence ID" value="JAE07527.1"/>
    <property type="molecule type" value="Transcribed_RNA"/>
</dbReference>
<reference evidence="2" key="2">
    <citation type="journal article" date="2015" name="Data Brief">
        <title>Shoot transcriptome of the giant reed, Arundo donax.</title>
        <authorList>
            <person name="Barrero R.A."/>
            <person name="Guerrero F.D."/>
            <person name="Moolhuijzen P."/>
            <person name="Goolsby J.A."/>
            <person name="Tidwell J."/>
            <person name="Bellgard S.E."/>
            <person name="Bellgard M.I."/>
        </authorList>
    </citation>
    <scope>NUCLEOTIDE SEQUENCE</scope>
    <source>
        <tissue evidence="2">Shoot tissue taken approximately 20 cm above the soil surface</tissue>
    </source>
</reference>
<evidence type="ECO:0000256" key="1">
    <source>
        <dbReference type="SAM" id="MobiDB-lite"/>
    </source>
</evidence>
<evidence type="ECO:0000313" key="2">
    <source>
        <dbReference type="EMBL" id="JAE07527.1"/>
    </source>
</evidence>
<protein>
    <submittedName>
        <fullName evidence="2">Uncharacterized protein</fullName>
    </submittedName>
</protein>
<feature type="region of interest" description="Disordered" evidence="1">
    <location>
        <begin position="1"/>
        <end position="25"/>
    </location>
</feature>
<dbReference type="AlphaFoldDB" id="A0A0A9F5C0"/>